<keyword evidence="9" id="KW-1185">Reference proteome</keyword>
<feature type="transmembrane region" description="Helical" evidence="7">
    <location>
        <begin position="47"/>
        <end position="67"/>
    </location>
</feature>
<feature type="transmembrane region" description="Helical" evidence="7">
    <location>
        <begin position="79"/>
        <end position="99"/>
    </location>
</feature>
<feature type="transmembrane region" description="Helical" evidence="7">
    <location>
        <begin position="350"/>
        <end position="370"/>
    </location>
</feature>
<evidence type="ECO:0000256" key="7">
    <source>
        <dbReference type="SAM" id="Phobius"/>
    </source>
</evidence>
<sequence>MREELTVLGQRPFRRLFLSRALQLLGSSLAPIALAFAVLAMPGGSATTLGLVLFARSAAQVLLLLFGGVIADRLPRARVMVIANVLAFVSQAGMALVLAAQTGGVPALCALATLNGASTALFLPAAAGILPQVVTRDRLQAANALIRLSRSAATVGGAGLAGVLVSAFGADRALAVSAVLFALSTLSLRGVVTRAPAARTSAPGMLTDLRDGWREFTSRRWIWQVVLQFSVLNACFNGGIYVLGPVVADDRLGGAAAWSVIVTAQAVGFVAGGLVAMRIRPRFPMRTATLATFGFVPPFLLLALGAPVWLIALSTLVNGVCADIFEVLWSTELQQHVPQEALSRVSSYDALGSFVLGPLGLALVGPVSAVVGVERTLAACAVLALLVNTATLLSRSVRDLPARPAAPDAAPASAPAPSGEARSA</sequence>
<feature type="region of interest" description="Disordered" evidence="6">
    <location>
        <begin position="402"/>
        <end position="424"/>
    </location>
</feature>
<feature type="transmembrane region" description="Helical" evidence="7">
    <location>
        <begin position="174"/>
        <end position="192"/>
    </location>
</feature>
<dbReference type="InterPro" id="IPR036259">
    <property type="entry name" value="MFS_trans_sf"/>
</dbReference>
<dbReference type="Pfam" id="PF07690">
    <property type="entry name" value="MFS_1"/>
    <property type="match status" value="1"/>
</dbReference>
<keyword evidence="4 7" id="KW-1133">Transmembrane helix</keyword>
<dbReference type="CDD" id="cd06173">
    <property type="entry name" value="MFS_MefA_like"/>
    <property type="match status" value="1"/>
</dbReference>
<name>A0ABP5G4J4_9ACTN</name>
<evidence type="ECO:0000313" key="8">
    <source>
        <dbReference type="EMBL" id="GAA2040128.1"/>
    </source>
</evidence>
<evidence type="ECO:0000256" key="5">
    <source>
        <dbReference type="ARBA" id="ARBA00023136"/>
    </source>
</evidence>
<dbReference type="Gene3D" id="1.20.1250.20">
    <property type="entry name" value="MFS general substrate transporter like domains"/>
    <property type="match status" value="1"/>
</dbReference>
<reference evidence="9" key="1">
    <citation type="journal article" date="2019" name="Int. J. Syst. Evol. Microbiol.">
        <title>The Global Catalogue of Microorganisms (GCM) 10K type strain sequencing project: providing services to taxonomists for standard genome sequencing and annotation.</title>
        <authorList>
            <consortium name="The Broad Institute Genomics Platform"/>
            <consortium name="The Broad Institute Genome Sequencing Center for Infectious Disease"/>
            <person name="Wu L."/>
            <person name="Ma J."/>
        </authorList>
    </citation>
    <scope>NUCLEOTIDE SEQUENCE [LARGE SCALE GENOMIC DNA]</scope>
    <source>
        <strain evidence="9">JCM 14549</strain>
    </source>
</reference>
<dbReference type="SUPFAM" id="SSF103473">
    <property type="entry name" value="MFS general substrate transporter"/>
    <property type="match status" value="1"/>
</dbReference>
<evidence type="ECO:0000313" key="9">
    <source>
        <dbReference type="Proteomes" id="UP001403094"/>
    </source>
</evidence>
<comment type="caution">
    <text evidence="8">The sequence shown here is derived from an EMBL/GenBank/DDBJ whole genome shotgun (WGS) entry which is preliminary data.</text>
</comment>
<keyword evidence="3 7" id="KW-0812">Transmembrane</keyword>
<dbReference type="PANTHER" id="PTHR23513:SF11">
    <property type="entry name" value="STAPHYLOFERRIN A TRANSPORTER"/>
    <property type="match status" value="1"/>
</dbReference>
<evidence type="ECO:0000256" key="1">
    <source>
        <dbReference type="ARBA" id="ARBA00004651"/>
    </source>
</evidence>
<evidence type="ECO:0000256" key="6">
    <source>
        <dbReference type="SAM" id="MobiDB-lite"/>
    </source>
</evidence>
<dbReference type="RefSeq" id="WP_176127985.1">
    <property type="nucleotide sequence ID" value="NZ_BAAANQ010000001.1"/>
</dbReference>
<feature type="transmembrane region" description="Helical" evidence="7">
    <location>
        <begin position="255"/>
        <end position="276"/>
    </location>
</feature>
<gene>
    <name evidence="8" type="ORF">GCM10009757_01500</name>
</gene>
<protein>
    <submittedName>
        <fullName evidence="8">MFS transporter</fullName>
    </submittedName>
</protein>
<accession>A0ABP5G4J4</accession>
<feature type="transmembrane region" description="Helical" evidence="7">
    <location>
        <begin position="21"/>
        <end position="41"/>
    </location>
</feature>
<dbReference type="EMBL" id="BAAANQ010000001">
    <property type="protein sequence ID" value="GAA2040128.1"/>
    <property type="molecule type" value="Genomic_DNA"/>
</dbReference>
<dbReference type="PANTHER" id="PTHR23513">
    <property type="entry name" value="INTEGRAL MEMBRANE EFFLUX PROTEIN-RELATED"/>
    <property type="match status" value="1"/>
</dbReference>
<proteinExistence type="predicted"/>
<feature type="transmembrane region" description="Helical" evidence="7">
    <location>
        <begin position="151"/>
        <end position="168"/>
    </location>
</feature>
<keyword evidence="2" id="KW-1003">Cell membrane</keyword>
<feature type="transmembrane region" description="Helical" evidence="7">
    <location>
        <begin position="221"/>
        <end position="243"/>
    </location>
</feature>
<dbReference type="InterPro" id="IPR011701">
    <property type="entry name" value="MFS"/>
</dbReference>
<feature type="transmembrane region" description="Helical" evidence="7">
    <location>
        <begin position="105"/>
        <end position="130"/>
    </location>
</feature>
<evidence type="ECO:0000256" key="2">
    <source>
        <dbReference type="ARBA" id="ARBA00022475"/>
    </source>
</evidence>
<evidence type="ECO:0000256" key="4">
    <source>
        <dbReference type="ARBA" id="ARBA00022989"/>
    </source>
</evidence>
<dbReference type="Proteomes" id="UP001403094">
    <property type="component" value="Unassembled WGS sequence"/>
</dbReference>
<feature type="transmembrane region" description="Helical" evidence="7">
    <location>
        <begin position="283"/>
        <end position="302"/>
    </location>
</feature>
<keyword evidence="5 7" id="KW-0472">Membrane</keyword>
<organism evidence="8 9">
    <name type="scientific">Streptomyces cheonanensis</name>
    <dbReference type="NCBI Taxonomy" id="312720"/>
    <lineage>
        <taxon>Bacteria</taxon>
        <taxon>Bacillati</taxon>
        <taxon>Actinomycetota</taxon>
        <taxon>Actinomycetes</taxon>
        <taxon>Kitasatosporales</taxon>
        <taxon>Streptomycetaceae</taxon>
        <taxon>Streptomyces</taxon>
    </lineage>
</organism>
<comment type="subcellular location">
    <subcellularLocation>
        <location evidence="1">Cell membrane</location>
        <topology evidence="1">Multi-pass membrane protein</topology>
    </subcellularLocation>
</comment>
<evidence type="ECO:0000256" key="3">
    <source>
        <dbReference type="ARBA" id="ARBA00022692"/>
    </source>
</evidence>